<feature type="transmembrane region" description="Helical" evidence="6">
    <location>
        <begin position="202"/>
        <end position="223"/>
    </location>
</feature>
<gene>
    <name evidence="8" type="ORF">B0T17DRAFT_499485</name>
</gene>
<dbReference type="Gene3D" id="1.20.1250.20">
    <property type="entry name" value="MFS general substrate transporter like domains"/>
    <property type="match status" value="2"/>
</dbReference>
<dbReference type="InterPro" id="IPR020846">
    <property type="entry name" value="MFS_dom"/>
</dbReference>
<dbReference type="Proteomes" id="UP001174934">
    <property type="component" value="Unassembled WGS sequence"/>
</dbReference>
<evidence type="ECO:0000256" key="2">
    <source>
        <dbReference type="ARBA" id="ARBA00022692"/>
    </source>
</evidence>
<reference evidence="8" key="1">
    <citation type="submission" date="2023-06" db="EMBL/GenBank/DDBJ databases">
        <title>Genome-scale phylogeny and comparative genomics of the fungal order Sordariales.</title>
        <authorList>
            <consortium name="Lawrence Berkeley National Laboratory"/>
            <person name="Hensen N."/>
            <person name="Bonometti L."/>
            <person name="Westerberg I."/>
            <person name="Brannstrom I.O."/>
            <person name="Guillou S."/>
            <person name="Cros-Aarteil S."/>
            <person name="Calhoun S."/>
            <person name="Haridas S."/>
            <person name="Kuo A."/>
            <person name="Mondo S."/>
            <person name="Pangilinan J."/>
            <person name="Riley R."/>
            <person name="LaButti K."/>
            <person name="Andreopoulos B."/>
            <person name="Lipzen A."/>
            <person name="Chen C."/>
            <person name="Yanf M."/>
            <person name="Daum C."/>
            <person name="Ng V."/>
            <person name="Clum A."/>
            <person name="Steindorff A."/>
            <person name="Ohm R."/>
            <person name="Martin F."/>
            <person name="Silar P."/>
            <person name="Natvig D."/>
            <person name="Lalanne C."/>
            <person name="Gautier V."/>
            <person name="Ament-velasquez S.L."/>
            <person name="Kruys A."/>
            <person name="Hutchinson M.I."/>
            <person name="Powell A.J."/>
            <person name="Barry K."/>
            <person name="Miller A.N."/>
            <person name="Grigoriev I.V."/>
            <person name="Debuchy R."/>
            <person name="Gladieux P."/>
            <person name="Thoren M.H."/>
            <person name="Johannesson H."/>
        </authorList>
    </citation>
    <scope>NUCLEOTIDE SEQUENCE</scope>
    <source>
        <strain evidence="8">SMH3391-2</strain>
    </source>
</reference>
<feature type="transmembrane region" description="Helical" evidence="6">
    <location>
        <begin position="140"/>
        <end position="162"/>
    </location>
</feature>
<dbReference type="PANTHER" id="PTHR24064">
    <property type="entry name" value="SOLUTE CARRIER FAMILY 22 MEMBER"/>
    <property type="match status" value="1"/>
</dbReference>
<evidence type="ECO:0000256" key="1">
    <source>
        <dbReference type="ARBA" id="ARBA00004141"/>
    </source>
</evidence>
<dbReference type="GO" id="GO:0016020">
    <property type="term" value="C:membrane"/>
    <property type="evidence" value="ECO:0007669"/>
    <property type="project" value="UniProtKB-SubCell"/>
</dbReference>
<dbReference type="AlphaFoldDB" id="A0AA39TZ71"/>
<proteinExistence type="predicted"/>
<keyword evidence="2 6" id="KW-0812">Transmembrane</keyword>
<feature type="domain" description="Major facilitator superfamily (MFS) profile" evidence="7">
    <location>
        <begin position="28"/>
        <end position="584"/>
    </location>
</feature>
<evidence type="ECO:0000256" key="5">
    <source>
        <dbReference type="SAM" id="MobiDB-lite"/>
    </source>
</evidence>
<evidence type="ECO:0000256" key="6">
    <source>
        <dbReference type="SAM" id="Phobius"/>
    </source>
</evidence>
<dbReference type="EMBL" id="JAULSR010000009">
    <property type="protein sequence ID" value="KAK0612398.1"/>
    <property type="molecule type" value="Genomic_DNA"/>
</dbReference>
<feature type="transmembrane region" description="Helical" evidence="6">
    <location>
        <begin position="496"/>
        <end position="517"/>
    </location>
</feature>
<feature type="transmembrane region" description="Helical" evidence="6">
    <location>
        <begin position="243"/>
        <end position="265"/>
    </location>
</feature>
<feature type="region of interest" description="Disordered" evidence="5">
    <location>
        <begin position="620"/>
        <end position="644"/>
    </location>
</feature>
<dbReference type="InterPro" id="IPR005828">
    <property type="entry name" value="MFS_sugar_transport-like"/>
</dbReference>
<dbReference type="PROSITE" id="PS50850">
    <property type="entry name" value="MFS"/>
    <property type="match status" value="1"/>
</dbReference>
<feature type="transmembrane region" description="Helical" evidence="6">
    <location>
        <begin position="461"/>
        <end position="484"/>
    </location>
</feature>
<accession>A0AA39TZ71</accession>
<dbReference type="GO" id="GO:0022857">
    <property type="term" value="F:transmembrane transporter activity"/>
    <property type="evidence" value="ECO:0007669"/>
    <property type="project" value="InterPro"/>
</dbReference>
<keyword evidence="4 6" id="KW-0472">Membrane</keyword>
<evidence type="ECO:0000256" key="3">
    <source>
        <dbReference type="ARBA" id="ARBA00022989"/>
    </source>
</evidence>
<feature type="non-terminal residue" evidence="8">
    <location>
        <position position="1"/>
    </location>
</feature>
<comment type="caution">
    <text evidence="8">The sequence shown here is derived from an EMBL/GenBank/DDBJ whole genome shotgun (WGS) entry which is preliminary data.</text>
</comment>
<feature type="transmembrane region" description="Helical" evidence="6">
    <location>
        <begin position="529"/>
        <end position="548"/>
    </location>
</feature>
<feature type="transmembrane region" description="Helical" evidence="6">
    <location>
        <begin position="28"/>
        <end position="49"/>
    </location>
</feature>
<feature type="transmembrane region" description="Helical" evidence="6">
    <location>
        <begin position="433"/>
        <end position="454"/>
    </location>
</feature>
<keyword evidence="3 6" id="KW-1133">Transmembrane helix</keyword>
<protein>
    <submittedName>
        <fullName evidence="8">Major facilitator superfamily domain-containing protein</fullName>
    </submittedName>
</protein>
<feature type="transmembrane region" description="Helical" evidence="6">
    <location>
        <begin position="349"/>
        <end position="366"/>
    </location>
</feature>
<feature type="transmembrane region" description="Helical" evidence="6">
    <location>
        <begin position="560"/>
        <end position="579"/>
    </location>
</feature>
<evidence type="ECO:0000313" key="9">
    <source>
        <dbReference type="Proteomes" id="UP001174934"/>
    </source>
</evidence>
<evidence type="ECO:0000259" key="7">
    <source>
        <dbReference type="PROSITE" id="PS50850"/>
    </source>
</evidence>
<sequence length="668" mass="72698">LKAIPHTCVQRTIRMIKIIDNGGFSKRLFFVGASGFLASSYSLFATNVIKPALFYTYPPCGRLSSNAGMVIDELTLIGSFLGMLLAGHFADLWGRKKLYGFELALLIIATLGMVQASEGFRAQHPDGTHESTMDIYSWLAWWRFALGVGIGAEACGLSLSVLPLTYTNHLTQSPLVAIITAEWVATKSRGRMLASVFAMQPVARLLAFGVGLAALEIVSAHFGMPPDELDNGDFKTKLVADQVWRWVTGIAIIPAAFAVGLRFTIPETPRYYADILKDVAMAIRKAAKLYTETTPPQGNTEAEQLAANDNNNNDDDSRSQISADSTAAVQGWYTGAWHYLQHPPARNRLLRVSTLMALVDIGWYSLSMDSPSALSSSWNDPLSSSSFSSTTTATTTTNPYTLADASCPQFLSWRTDPSASTSIYRELQSNATAYMLIVSIGAILGNIALVLLIDRFHRRKLLALTFSMLALLFAVSGTTVLATNRAPGPALIATDVVFGIMHFFFSFGPKTLILVVAAEIFPTVYRGTFYGIAAGMGKVGAIIIRPIIGRTGRLPMALGIRLVVVAPVMLLGAWLAWGLPEVQRIAVKAEEGRRNEEEGGTTGDEMSDLEGVERASLREGVFGRGGDDGRREKQPRVFGSGGRKTGWWTRFWRELETMTLEEVAPNPA</sequence>
<name>A0AA39TZ71_9PEZI</name>
<evidence type="ECO:0000256" key="4">
    <source>
        <dbReference type="ARBA" id="ARBA00023136"/>
    </source>
</evidence>
<organism evidence="8 9">
    <name type="scientific">Bombardia bombarda</name>
    <dbReference type="NCBI Taxonomy" id="252184"/>
    <lineage>
        <taxon>Eukaryota</taxon>
        <taxon>Fungi</taxon>
        <taxon>Dikarya</taxon>
        <taxon>Ascomycota</taxon>
        <taxon>Pezizomycotina</taxon>
        <taxon>Sordariomycetes</taxon>
        <taxon>Sordariomycetidae</taxon>
        <taxon>Sordariales</taxon>
        <taxon>Lasiosphaeriaceae</taxon>
        <taxon>Bombardia</taxon>
    </lineage>
</organism>
<dbReference type="SUPFAM" id="SSF103473">
    <property type="entry name" value="MFS general substrate transporter"/>
    <property type="match status" value="1"/>
</dbReference>
<feature type="region of interest" description="Disordered" evidence="5">
    <location>
        <begin position="591"/>
        <end position="610"/>
    </location>
</feature>
<feature type="transmembrane region" description="Helical" evidence="6">
    <location>
        <begin position="98"/>
        <end position="120"/>
    </location>
</feature>
<dbReference type="Pfam" id="PF00083">
    <property type="entry name" value="Sugar_tr"/>
    <property type="match status" value="2"/>
</dbReference>
<feature type="compositionally biased region" description="Basic and acidic residues" evidence="5">
    <location>
        <begin position="625"/>
        <end position="635"/>
    </location>
</feature>
<feature type="transmembrane region" description="Helical" evidence="6">
    <location>
        <begin position="69"/>
        <end position="86"/>
    </location>
</feature>
<dbReference type="InterPro" id="IPR036259">
    <property type="entry name" value="MFS_trans_sf"/>
</dbReference>
<keyword evidence="9" id="KW-1185">Reference proteome</keyword>
<evidence type="ECO:0000313" key="8">
    <source>
        <dbReference type="EMBL" id="KAK0612398.1"/>
    </source>
</evidence>
<comment type="subcellular location">
    <subcellularLocation>
        <location evidence="1">Membrane</location>
        <topology evidence="1">Multi-pass membrane protein</topology>
    </subcellularLocation>
</comment>